<dbReference type="OrthoDB" id="48306at2759"/>
<evidence type="ECO:0000313" key="1">
    <source>
        <dbReference type="EMBL" id="VDO95828.1"/>
    </source>
</evidence>
<protein>
    <submittedName>
        <fullName evidence="3">TraB domain-containing protein</fullName>
    </submittedName>
</protein>
<dbReference type="CDD" id="cd14726">
    <property type="entry name" value="TraB_PrgY-like"/>
    <property type="match status" value="1"/>
</dbReference>
<reference evidence="3" key="1">
    <citation type="submission" date="2016-06" db="UniProtKB">
        <authorList>
            <consortium name="WormBaseParasite"/>
        </authorList>
    </citation>
    <scope>IDENTIFICATION</scope>
</reference>
<dbReference type="Pfam" id="PF01963">
    <property type="entry name" value="TraB_PrgY_gumN"/>
    <property type="match status" value="1"/>
</dbReference>
<name>A0A183IE52_9BILA</name>
<evidence type="ECO:0000313" key="3">
    <source>
        <dbReference type="WBParaSite" id="SBAD_0000198601-mRNA-1"/>
    </source>
</evidence>
<dbReference type="InterPro" id="IPR002816">
    <property type="entry name" value="TraB/PrgY/GumN_fam"/>
</dbReference>
<accession>A0A183IE52</accession>
<dbReference type="Proteomes" id="UP000270296">
    <property type="component" value="Unassembled WGS sequence"/>
</dbReference>
<dbReference type="WBParaSite" id="SBAD_0000198601-mRNA-1">
    <property type="protein sequence ID" value="SBAD_0000198601-mRNA-1"/>
    <property type="gene ID" value="SBAD_0000198601"/>
</dbReference>
<gene>
    <name evidence="1" type="ORF">SBAD_LOCUS1896</name>
</gene>
<evidence type="ECO:0000313" key="2">
    <source>
        <dbReference type="Proteomes" id="UP000270296"/>
    </source>
</evidence>
<dbReference type="AlphaFoldDB" id="A0A183IE52"/>
<dbReference type="InterPro" id="IPR046345">
    <property type="entry name" value="TraB_PrgY-like"/>
</dbReference>
<dbReference type="PANTHER" id="PTHR21530:SF7">
    <property type="entry name" value="TRAB DOMAIN-CONTAINING PROTEIN"/>
    <property type="match status" value="1"/>
</dbReference>
<keyword evidence="2" id="KW-1185">Reference proteome</keyword>
<sequence length="188" mass="21196">MRVSVVTMLKCVAKCSGENDETRENVIVGKLLLVGTSHFSKESQMDVRQIIRTWVPEAVVVELCRSRSVVLHMDEENLLMEASKLSTERVFSMIKQFGVMRGLTQALLLNVSAHITRQIGMAPGGEFRAAYEEASKIPGCLFQYGDRPISITMQRALAALGPFKKLMFLWSILMSQNVKIKYDLWLLV</sequence>
<dbReference type="PANTHER" id="PTHR21530">
    <property type="entry name" value="PHEROMONE SHUTDOWN PROTEIN"/>
    <property type="match status" value="1"/>
</dbReference>
<reference evidence="1 2" key="2">
    <citation type="submission" date="2018-11" db="EMBL/GenBank/DDBJ databases">
        <authorList>
            <consortium name="Pathogen Informatics"/>
        </authorList>
    </citation>
    <scope>NUCLEOTIDE SEQUENCE [LARGE SCALE GENOMIC DNA]</scope>
</reference>
<dbReference type="EMBL" id="UZAM01006994">
    <property type="protein sequence ID" value="VDO95828.1"/>
    <property type="molecule type" value="Genomic_DNA"/>
</dbReference>
<proteinExistence type="predicted"/>
<organism evidence="3">
    <name type="scientific">Soboliphyme baturini</name>
    <dbReference type="NCBI Taxonomy" id="241478"/>
    <lineage>
        <taxon>Eukaryota</taxon>
        <taxon>Metazoa</taxon>
        <taxon>Ecdysozoa</taxon>
        <taxon>Nematoda</taxon>
        <taxon>Enoplea</taxon>
        <taxon>Dorylaimia</taxon>
        <taxon>Dioctophymatida</taxon>
        <taxon>Dioctophymatoidea</taxon>
        <taxon>Soboliphymatidae</taxon>
        <taxon>Soboliphyme</taxon>
    </lineage>
</organism>